<evidence type="ECO:0000256" key="1">
    <source>
        <dbReference type="SAM" id="MobiDB-lite"/>
    </source>
</evidence>
<evidence type="ECO:0000313" key="3">
    <source>
        <dbReference type="Proteomes" id="UP001596442"/>
    </source>
</evidence>
<gene>
    <name evidence="2" type="ORF">ACFQEU_13340</name>
</gene>
<organism evidence="2 3">
    <name type="scientific">Halorubrum tibetense</name>
    <dbReference type="NCBI Taxonomy" id="175631"/>
    <lineage>
        <taxon>Archaea</taxon>
        <taxon>Methanobacteriati</taxon>
        <taxon>Methanobacteriota</taxon>
        <taxon>Stenosarchaea group</taxon>
        <taxon>Halobacteria</taxon>
        <taxon>Halobacteriales</taxon>
        <taxon>Haloferacaceae</taxon>
        <taxon>Halorubrum</taxon>
    </lineage>
</organism>
<dbReference type="EMBL" id="JBHSWW010000264">
    <property type="protein sequence ID" value="MFC6754435.1"/>
    <property type="molecule type" value="Genomic_DNA"/>
</dbReference>
<accession>A0ABD5SGS7</accession>
<name>A0ABD5SGS7_9EURY</name>
<protein>
    <submittedName>
        <fullName evidence="2">Uncharacterized protein</fullName>
    </submittedName>
</protein>
<dbReference type="Proteomes" id="UP001596442">
    <property type="component" value="Unassembled WGS sequence"/>
</dbReference>
<comment type="caution">
    <text evidence="2">The sequence shown here is derived from an EMBL/GenBank/DDBJ whole genome shotgun (WGS) entry which is preliminary data.</text>
</comment>
<evidence type="ECO:0000313" key="2">
    <source>
        <dbReference type="EMBL" id="MFC6754435.1"/>
    </source>
</evidence>
<keyword evidence="3" id="KW-1185">Reference proteome</keyword>
<feature type="region of interest" description="Disordered" evidence="1">
    <location>
        <begin position="36"/>
        <end position="57"/>
    </location>
</feature>
<dbReference type="AlphaFoldDB" id="A0ABD5SGS7"/>
<reference evidence="2 3" key="1">
    <citation type="journal article" date="2019" name="Int. J. Syst. Evol. Microbiol.">
        <title>The Global Catalogue of Microorganisms (GCM) 10K type strain sequencing project: providing services to taxonomists for standard genome sequencing and annotation.</title>
        <authorList>
            <consortium name="The Broad Institute Genomics Platform"/>
            <consortium name="The Broad Institute Genome Sequencing Center for Infectious Disease"/>
            <person name="Wu L."/>
            <person name="Ma J."/>
        </authorList>
    </citation>
    <scope>NUCLEOTIDE SEQUENCE [LARGE SCALE GENOMIC DNA]</scope>
    <source>
        <strain evidence="2 3">CGMCC 1.3239</strain>
    </source>
</reference>
<sequence length="57" mass="6113">MSLFSHEFHENSSDEFGTPAEFVRPIAEAVGGFDLDPASGAEATPHASTRFTKRTTG</sequence>
<proteinExistence type="predicted"/>